<accession>A0A7Y6NSB8</accession>
<organism evidence="3 4">
    <name type="scientific">Piscinibacter koreensis</name>
    <dbReference type="NCBI Taxonomy" id="2742824"/>
    <lineage>
        <taxon>Bacteria</taxon>
        <taxon>Pseudomonadati</taxon>
        <taxon>Pseudomonadota</taxon>
        <taxon>Betaproteobacteria</taxon>
        <taxon>Burkholderiales</taxon>
        <taxon>Sphaerotilaceae</taxon>
        <taxon>Piscinibacter</taxon>
    </lineage>
</organism>
<feature type="region of interest" description="Disordered" evidence="1">
    <location>
        <begin position="25"/>
        <end position="48"/>
    </location>
</feature>
<keyword evidence="2" id="KW-0732">Signal</keyword>
<proteinExistence type="predicted"/>
<keyword evidence="4" id="KW-1185">Reference proteome</keyword>
<dbReference type="AlphaFoldDB" id="A0A7Y6NSB8"/>
<protein>
    <submittedName>
        <fullName evidence="3">Uncharacterized protein</fullName>
    </submittedName>
</protein>
<evidence type="ECO:0000313" key="4">
    <source>
        <dbReference type="Proteomes" id="UP000529637"/>
    </source>
</evidence>
<gene>
    <name evidence="3" type="ORF">HQN59_22065</name>
</gene>
<name>A0A7Y6NSB8_9BURK</name>
<evidence type="ECO:0000313" key="3">
    <source>
        <dbReference type="EMBL" id="NUZ08440.1"/>
    </source>
</evidence>
<dbReference type="Proteomes" id="UP000529637">
    <property type="component" value="Unassembled WGS sequence"/>
</dbReference>
<comment type="caution">
    <text evidence="3">The sequence shown here is derived from an EMBL/GenBank/DDBJ whole genome shotgun (WGS) entry which is preliminary data.</text>
</comment>
<sequence>MYKHVLALASVLAFGAAGPVLAADAQTAEKNSPPPRSTDDTQPSPAARCPAQQLVLPLDHGPRAQSTPYLNRLRAERHAAQVKACVAVGK</sequence>
<evidence type="ECO:0000256" key="2">
    <source>
        <dbReference type="SAM" id="SignalP"/>
    </source>
</evidence>
<reference evidence="3 4" key="1">
    <citation type="submission" date="2020-06" db="EMBL/GenBank/DDBJ databases">
        <title>Schlegella sp. ID0723 isolated from air conditioner.</title>
        <authorList>
            <person name="Kim D.Y."/>
            <person name="Kim D.-U."/>
        </authorList>
    </citation>
    <scope>NUCLEOTIDE SEQUENCE [LARGE SCALE GENOMIC DNA]</scope>
    <source>
        <strain evidence="3 4">ID0723</strain>
    </source>
</reference>
<evidence type="ECO:0000256" key="1">
    <source>
        <dbReference type="SAM" id="MobiDB-lite"/>
    </source>
</evidence>
<feature type="chain" id="PRO_5031453718" evidence="2">
    <location>
        <begin position="23"/>
        <end position="90"/>
    </location>
</feature>
<dbReference type="EMBL" id="JABWMJ010000013">
    <property type="protein sequence ID" value="NUZ08440.1"/>
    <property type="molecule type" value="Genomic_DNA"/>
</dbReference>
<feature type="signal peptide" evidence="2">
    <location>
        <begin position="1"/>
        <end position="22"/>
    </location>
</feature>